<dbReference type="GO" id="GO:0015976">
    <property type="term" value="P:carbon utilization"/>
    <property type="evidence" value="ECO:0007669"/>
    <property type="project" value="InterPro"/>
</dbReference>
<dbReference type="InterPro" id="IPR036874">
    <property type="entry name" value="Carbonic_anhydrase_sf"/>
</dbReference>
<dbReference type="SUPFAM" id="SSF53056">
    <property type="entry name" value="beta-carbonic anhydrase, cab"/>
    <property type="match status" value="1"/>
</dbReference>
<feature type="binding site" evidence="6">
    <location>
        <position position="48"/>
    </location>
    <ligand>
        <name>Zn(2+)</name>
        <dbReference type="ChEBI" id="CHEBI:29105"/>
    </ligand>
</feature>
<comment type="cofactor">
    <cofactor evidence="6">
        <name>Zn(2+)</name>
        <dbReference type="ChEBI" id="CHEBI:29105"/>
    </cofactor>
    <text evidence="6">Binds 1 zinc ion per subunit.</text>
</comment>
<dbReference type="RefSeq" id="WP_115868482.1">
    <property type="nucleotide sequence ID" value="NZ_QREG01000011.1"/>
</dbReference>
<dbReference type="EMBL" id="QREG01000011">
    <property type="protein sequence ID" value="RED97957.1"/>
    <property type="molecule type" value="Genomic_DNA"/>
</dbReference>
<accession>A0A3D9L2N8</accession>
<dbReference type="GO" id="GO:0008270">
    <property type="term" value="F:zinc ion binding"/>
    <property type="evidence" value="ECO:0007669"/>
    <property type="project" value="UniProtKB-UniRule"/>
</dbReference>
<keyword evidence="6" id="KW-0479">Metal-binding</keyword>
<comment type="similarity">
    <text evidence="1 7">Belongs to the beta-class carbonic anhydrase family.</text>
</comment>
<evidence type="ECO:0000256" key="6">
    <source>
        <dbReference type="PIRSR" id="PIRSR601765-1"/>
    </source>
</evidence>
<keyword evidence="9" id="KW-1185">Reference proteome</keyword>
<dbReference type="PANTHER" id="PTHR11002:SF79">
    <property type="entry name" value="CARBONIC ANHYDRASE 2"/>
    <property type="match status" value="1"/>
</dbReference>
<dbReference type="CDD" id="cd03378">
    <property type="entry name" value="beta_CA_cladeC"/>
    <property type="match status" value="1"/>
</dbReference>
<dbReference type="AlphaFoldDB" id="A0A3D9L2N8"/>
<dbReference type="GO" id="GO:0004089">
    <property type="term" value="F:carbonate dehydratase activity"/>
    <property type="evidence" value="ECO:0007669"/>
    <property type="project" value="UniProtKB-UniRule"/>
</dbReference>
<keyword evidence="4 7" id="KW-0456">Lyase</keyword>
<evidence type="ECO:0000313" key="8">
    <source>
        <dbReference type="EMBL" id="RED97957.1"/>
    </source>
</evidence>
<dbReference type="Gene3D" id="3.40.1050.10">
    <property type="entry name" value="Carbonic anhydrase"/>
    <property type="match status" value="1"/>
</dbReference>
<reference evidence="8 9" key="1">
    <citation type="submission" date="2018-07" db="EMBL/GenBank/DDBJ databases">
        <title>Genomic Encyclopedia of Type Strains, Phase IV (KMG-IV): sequencing the most valuable type-strain genomes for metagenomic binning, comparative biology and taxonomic classification.</title>
        <authorList>
            <person name="Goeker M."/>
        </authorList>
    </citation>
    <scope>NUCLEOTIDE SEQUENCE [LARGE SCALE GENOMIC DNA]</scope>
    <source>
        <strain evidence="8 9">DSM 4134</strain>
    </source>
</reference>
<dbReference type="PROSITE" id="PS00705">
    <property type="entry name" value="PROK_CO2_ANHYDRASE_2"/>
    <property type="match status" value="1"/>
</dbReference>
<evidence type="ECO:0000313" key="9">
    <source>
        <dbReference type="Proteomes" id="UP000256779"/>
    </source>
</evidence>
<feature type="binding site" evidence="6">
    <location>
        <position position="104"/>
    </location>
    <ligand>
        <name>Zn(2+)</name>
        <dbReference type="ChEBI" id="CHEBI:29105"/>
    </ligand>
</feature>
<evidence type="ECO:0000256" key="7">
    <source>
        <dbReference type="RuleBase" id="RU003956"/>
    </source>
</evidence>
<dbReference type="PANTHER" id="PTHR11002">
    <property type="entry name" value="CARBONIC ANHYDRASE"/>
    <property type="match status" value="1"/>
</dbReference>
<keyword evidence="3 6" id="KW-0862">Zinc</keyword>
<comment type="function">
    <text evidence="7">Reversible hydration of carbon dioxide.</text>
</comment>
<name>A0A3D9L2N8_MARFU</name>
<dbReference type="SMART" id="SM00947">
    <property type="entry name" value="Pro_CA"/>
    <property type="match status" value="1"/>
</dbReference>
<comment type="caution">
    <text evidence="8">The sequence shown here is derived from an EMBL/GenBank/DDBJ whole genome shotgun (WGS) entry which is preliminary data.</text>
</comment>
<evidence type="ECO:0000256" key="5">
    <source>
        <dbReference type="ARBA" id="ARBA00048348"/>
    </source>
</evidence>
<sequence length="190" mass="19968">MTSQEALSQLKEGNQRYVAGNLQHPHSDVNRRESLTGGQQPFAVILSCADSRVVPELVFDQGIGDIFVIRVAGNIANDDVTGSIEYAVKHLGSKLVVVLGHEKCGAVGASLGDEDPGGHISAIVKKIKPSVEEAKALDGDLLTNAVKTNAKNTAKELAGSKPTMAPAVASDGVEVVSAYYKLETGEVEFL</sequence>
<proteinExistence type="inferred from homology"/>
<dbReference type="Proteomes" id="UP000256779">
    <property type="component" value="Unassembled WGS sequence"/>
</dbReference>
<dbReference type="PROSITE" id="PS00704">
    <property type="entry name" value="PROK_CO2_ANHYDRASE_1"/>
    <property type="match status" value="1"/>
</dbReference>
<dbReference type="Pfam" id="PF00484">
    <property type="entry name" value="Pro_CA"/>
    <property type="match status" value="1"/>
</dbReference>
<organism evidence="8 9">
    <name type="scientific">Marinoscillum furvescens DSM 4134</name>
    <dbReference type="NCBI Taxonomy" id="1122208"/>
    <lineage>
        <taxon>Bacteria</taxon>
        <taxon>Pseudomonadati</taxon>
        <taxon>Bacteroidota</taxon>
        <taxon>Cytophagia</taxon>
        <taxon>Cytophagales</taxon>
        <taxon>Reichenbachiellaceae</taxon>
        <taxon>Marinoscillum</taxon>
    </lineage>
</organism>
<protein>
    <recommendedName>
        <fullName evidence="2 7">Carbonic anhydrase</fullName>
        <ecNumber evidence="2 7">4.2.1.1</ecNumber>
    </recommendedName>
    <alternativeName>
        <fullName evidence="7">Carbonate dehydratase</fullName>
    </alternativeName>
</protein>
<evidence type="ECO:0000256" key="1">
    <source>
        <dbReference type="ARBA" id="ARBA00006217"/>
    </source>
</evidence>
<feature type="binding site" evidence="6">
    <location>
        <position position="101"/>
    </location>
    <ligand>
        <name>Zn(2+)</name>
        <dbReference type="ChEBI" id="CHEBI:29105"/>
    </ligand>
</feature>
<dbReference type="InterPro" id="IPR001765">
    <property type="entry name" value="Carbonic_anhydrase"/>
</dbReference>
<evidence type="ECO:0000256" key="3">
    <source>
        <dbReference type="ARBA" id="ARBA00022833"/>
    </source>
</evidence>
<comment type="catalytic activity">
    <reaction evidence="5 7">
        <text>hydrogencarbonate + H(+) = CO2 + H2O</text>
        <dbReference type="Rhea" id="RHEA:10748"/>
        <dbReference type="ChEBI" id="CHEBI:15377"/>
        <dbReference type="ChEBI" id="CHEBI:15378"/>
        <dbReference type="ChEBI" id="CHEBI:16526"/>
        <dbReference type="ChEBI" id="CHEBI:17544"/>
        <dbReference type="EC" id="4.2.1.1"/>
    </reaction>
</comment>
<feature type="binding site" evidence="6">
    <location>
        <position position="50"/>
    </location>
    <ligand>
        <name>Zn(2+)</name>
        <dbReference type="ChEBI" id="CHEBI:29105"/>
    </ligand>
</feature>
<dbReference type="EC" id="4.2.1.1" evidence="2 7"/>
<dbReference type="InterPro" id="IPR015892">
    <property type="entry name" value="Carbonic_anhydrase_CS"/>
</dbReference>
<gene>
    <name evidence="8" type="ORF">C7460_11198</name>
</gene>
<evidence type="ECO:0000256" key="2">
    <source>
        <dbReference type="ARBA" id="ARBA00012925"/>
    </source>
</evidence>
<dbReference type="OrthoDB" id="9797527at2"/>
<evidence type="ECO:0000256" key="4">
    <source>
        <dbReference type="ARBA" id="ARBA00023239"/>
    </source>
</evidence>